<accession>A0A8H5TBV4</accession>
<name>A0A8H5TBV4_FUSHE</name>
<reference evidence="2 3" key="1">
    <citation type="submission" date="2020-05" db="EMBL/GenBank/DDBJ databases">
        <title>Identification and distribution of gene clusters putatively required for synthesis of sphingolipid metabolism inhibitors in phylogenetically diverse species of the filamentous fungus Fusarium.</title>
        <authorList>
            <person name="Kim H.-S."/>
            <person name="Busman M."/>
            <person name="Brown D.W."/>
            <person name="Divon H."/>
            <person name="Uhlig S."/>
            <person name="Proctor R.H."/>
        </authorList>
    </citation>
    <scope>NUCLEOTIDE SEQUENCE [LARGE SCALE GENOMIC DNA]</scope>
    <source>
        <strain evidence="2 3">NRRL 20693</strain>
    </source>
</reference>
<dbReference type="SUPFAM" id="SSF81383">
    <property type="entry name" value="F-box domain"/>
    <property type="match status" value="1"/>
</dbReference>
<keyword evidence="3" id="KW-1185">Reference proteome</keyword>
<sequence>MSTIYQPSGLETLPPEIYKMIMNVLETKEWFRLMLTSKAVNHLSIPSFYSKLYTRQKTRCDTRGLVRLLTEKPWIKDLVRHLVIDVMDEAALDHHAYIGLLRKIIENKEKLLSYLRVLLYLDRDKLDVPEELMERAEKLKIAMWSEDSTYDPLPIYE</sequence>
<gene>
    <name evidence="2" type="ORF">FHETE_6097</name>
</gene>
<dbReference type="EMBL" id="JAAGWQ010000106">
    <property type="protein sequence ID" value="KAF5666763.1"/>
    <property type="molecule type" value="Genomic_DNA"/>
</dbReference>
<organism evidence="2 3">
    <name type="scientific">Fusarium heterosporum</name>
    <dbReference type="NCBI Taxonomy" id="42747"/>
    <lineage>
        <taxon>Eukaryota</taxon>
        <taxon>Fungi</taxon>
        <taxon>Dikarya</taxon>
        <taxon>Ascomycota</taxon>
        <taxon>Pezizomycotina</taxon>
        <taxon>Sordariomycetes</taxon>
        <taxon>Hypocreomycetidae</taxon>
        <taxon>Hypocreales</taxon>
        <taxon>Nectriaceae</taxon>
        <taxon>Fusarium</taxon>
        <taxon>Fusarium heterosporum species complex</taxon>
    </lineage>
</organism>
<evidence type="ECO:0000313" key="2">
    <source>
        <dbReference type="EMBL" id="KAF5666763.1"/>
    </source>
</evidence>
<dbReference type="PROSITE" id="PS50181">
    <property type="entry name" value="FBOX"/>
    <property type="match status" value="1"/>
</dbReference>
<proteinExistence type="predicted"/>
<protein>
    <recommendedName>
        <fullName evidence="1">F-box domain-containing protein</fullName>
    </recommendedName>
</protein>
<dbReference type="OrthoDB" id="5016237at2759"/>
<feature type="domain" description="F-box" evidence="1">
    <location>
        <begin position="7"/>
        <end position="56"/>
    </location>
</feature>
<dbReference type="InterPro" id="IPR036047">
    <property type="entry name" value="F-box-like_dom_sf"/>
</dbReference>
<comment type="caution">
    <text evidence="2">The sequence shown here is derived from an EMBL/GenBank/DDBJ whole genome shotgun (WGS) entry which is preliminary data.</text>
</comment>
<evidence type="ECO:0000313" key="3">
    <source>
        <dbReference type="Proteomes" id="UP000567885"/>
    </source>
</evidence>
<dbReference type="InterPro" id="IPR001810">
    <property type="entry name" value="F-box_dom"/>
</dbReference>
<evidence type="ECO:0000259" key="1">
    <source>
        <dbReference type="PROSITE" id="PS50181"/>
    </source>
</evidence>
<dbReference type="Proteomes" id="UP000567885">
    <property type="component" value="Unassembled WGS sequence"/>
</dbReference>
<dbReference type="AlphaFoldDB" id="A0A8H5TBV4"/>